<dbReference type="InterPro" id="IPR029064">
    <property type="entry name" value="Ribosomal_eL30-like_sf"/>
</dbReference>
<dbReference type="Gene3D" id="3.30.1330.30">
    <property type="match status" value="1"/>
</dbReference>
<dbReference type="GO" id="GO:0051301">
    <property type="term" value="P:cell division"/>
    <property type="evidence" value="ECO:0007669"/>
    <property type="project" value="UniProtKB-KW"/>
</dbReference>
<dbReference type="InterPro" id="IPR005142">
    <property type="entry name" value="eRF1_3"/>
</dbReference>
<evidence type="ECO:0000313" key="14">
    <source>
        <dbReference type="Proteomes" id="UP000000689"/>
    </source>
</evidence>
<comment type="similarity">
    <text evidence="3 10">Belongs to the eukaryotic release factor 1 family. Pelota subfamily.</text>
</comment>
<evidence type="ECO:0000256" key="3">
    <source>
        <dbReference type="ARBA" id="ARBA00009504"/>
    </source>
</evidence>
<feature type="compositionally biased region" description="Basic and acidic residues" evidence="11">
    <location>
        <begin position="396"/>
        <end position="409"/>
    </location>
</feature>
<dbReference type="eggNOG" id="KOG2869">
    <property type="taxonomic scope" value="Eukaryota"/>
</dbReference>
<dbReference type="GO" id="GO:0070651">
    <property type="term" value="P:nonfunctional rRNA decay"/>
    <property type="evidence" value="ECO:0007669"/>
    <property type="project" value="TreeGrafter"/>
</dbReference>
<evidence type="ECO:0000256" key="5">
    <source>
        <dbReference type="ARBA" id="ARBA00022618"/>
    </source>
</evidence>
<dbReference type="GO" id="GO:0005737">
    <property type="term" value="C:cytoplasm"/>
    <property type="evidence" value="ECO:0007669"/>
    <property type="project" value="UniProtKB-SubCell"/>
</dbReference>
<feature type="compositionally biased region" description="Acidic residues" evidence="11">
    <location>
        <begin position="380"/>
        <end position="395"/>
    </location>
</feature>
<dbReference type="GO" id="GO:0032790">
    <property type="term" value="P:ribosome disassembly"/>
    <property type="evidence" value="ECO:0007669"/>
    <property type="project" value="TreeGrafter"/>
</dbReference>
<protein>
    <recommendedName>
        <fullName evidence="10">Protein DOM34 homolog</fullName>
    </recommendedName>
</protein>
<organism evidence="13 14">
    <name type="scientific">Naumovozyma dairenensis (strain ATCC 10597 / BCRC 20456 / CBS 421 / NBRC 0211 / NRRL Y-12639)</name>
    <name type="common">Saccharomyces dairenensis</name>
    <dbReference type="NCBI Taxonomy" id="1071378"/>
    <lineage>
        <taxon>Eukaryota</taxon>
        <taxon>Fungi</taxon>
        <taxon>Dikarya</taxon>
        <taxon>Ascomycota</taxon>
        <taxon>Saccharomycotina</taxon>
        <taxon>Saccharomycetes</taxon>
        <taxon>Saccharomycetales</taxon>
        <taxon>Saccharomycetaceae</taxon>
        <taxon>Naumovozyma</taxon>
    </lineage>
</organism>
<evidence type="ECO:0000256" key="4">
    <source>
        <dbReference type="ARBA" id="ARBA00022490"/>
    </source>
</evidence>
<dbReference type="PANTHER" id="PTHR10853:SF0">
    <property type="entry name" value="PROTEIN PELOTA HOMOLOG"/>
    <property type="match status" value="1"/>
</dbReference>
<dbReference type="Proteomes" id="UP000000689">
    <property type="component" value="Chromosome 7"/>
</dbReference>
<gene>
    <name evidence="13" type="primary">NDAI0G04380</name>
    <name evidence="13" type="ordered locus">NDAI_0G04380</name>
</gene>
<keyword evidence="14" id="KW-1185">Reference proteome</keyword>
<dbReference type="InterPro" id="IPR005140">
    <property type="entry name" value="eRF1_Pelota-like_N"/>
</dbReference>
<dbReference type="InterPro" id="IPR004405">
    <property type="entry name" value="TF_pelota"/>
</dbReference>
<dbReference type="STRING" id="1071378.J7SAZ5"/>
<dbReference type="GO" id="GO:0070966">
    <property type="term" value="P:nuclear-transcribed mRNA catabolic process, no-go decay"/>
    <property type="evidence" value="ECO:0007669"/>
    <property type="project" value="InterPro"/>
</dbReference>
<dbReference type="FunFam" id="3.30.1330.30:FF:000008">
    <property type="entry name" value="Protein pelota homolog"/>
    <property type="match status" value="1"/>
</dbReference>
<evidence type="ECO:0000256" key="1">
    <source>
        <dbReference type="ARBA" id="ARBA00001968"/>
    </source>
</evidence>
<dbReference type="InterPro" id="IPR038069">
    <property type="entry name" value="Pelota/DOM34_N"/>
</dbReference>
<dbReference type="OrthoDB" id="10249111at2759"/>
<dbReference type="SUPFAM" id="SSF159065">
    <property type="entry name" value="Dom34/Pelota N-terminal domain-like"/>
    <property type="match status" value="1"/>
</dbReference>
<evidence type="ECO:0000256" key="2">
    <source>
        <dbReference type="ARBA" id="ARBA00004496"/>
    </source>
</evidence>
<feature type="region of interest" description="Disordered" evidence="11">
    <location>
        <begin position="380"/>
        <end position="409"/>
    </location>
</feature>
<accession>J7SAZ5</accession>
<evidence type="ECO:0000256" key="9">
    <source>
        <dbReference type="ARBA" id="ARBA00023306"/>
    </source>
</evidence>
<evidence type="ECO:0000256" key="8">
    <source>
        <dbReference type="ARBA" id="ARBA00023254"/>
    </source>
</evidence>
<dbReference type="SUPFAM" id="SSF53137">
    <property type="entry name" value="Translational machinery components"/>
    <property type="match status" value="1"/>
</dbReference>
<dbReference type="AlphaFoldDB" id="J7SAZ5"/>
<comment type="subcellular location">
    <subcellularLocation>
        <location evidence="2 10">Cytoplasm</location>
    </subcellularLocation>
</comment>
<reference evidence="13 14" key="1">
    <citation type="journal article" date="2011" name="Proc. Natl. Acad. Sci. U.S.A.">
        <title>Evolutionary erosion of yeast sex chromosomes by mating-type switching accidents.</title>
        <authorList>
            <person name="Gordon J.L."/>
            <person name="Armisen D."/>
            <person name="Proux-Wera E."/>
            <person name="Oheigeartaigh S.S."/>
            <person name="Byrne K.P."/>
            <person name="Wolfe K.H."/>
        </authorList>
    </citation>
    <scope>NUCLEOTIDE SEQUENCE [LARGE SCALE GENOMIC DNA]</scope>
    <source>
        <strain evidence="14">ATCC 10597 / BCRC 20456 / CBS 421 / NBRC 0211 / NRRL Y-12639</strain>
    </source>
</reference>
<comment type="cofactor">
    <cofactor evidence="1 10">
        <name>a divalent metal cation</name>
        <dbReference type="ChEBI" id="CHEBI:60240"/>
    </cofactor>
</comment>
<dbReference type="EMBL" id="HE580273">
    <property type="protein sequence ID" value="CCK73423.1"/>
    <property type="molecule type" value="Genomic_DNA"/>
</dbReference>
<dbReference type="GO" id="GO:0006412">
    <property type="term" value="P:translation"/>
    <property type="evidence" value="ECO:0007669"/>
    <property type="project" value="UniProtKB-ARBA"/>
</dbReference>
<dbReference type="SUPFAM" id="SSF55315">
    <property type="entry name" value="L30e-like"/>
    <property type="match status" value="1"/>
</dbReference>
<dbReference type="InterPro" id="IPR005141">
    <property type="entry name" value="eRF1_2"/>
</dbReference>
<evidence type="ECO:0000259" key="12">
    <source>
        <dbReference type="SMART" id="SM01194"/>
    </source>
</evidence>
<dbReference type="GO" id="GO:1990533">
    <property type="term" value="C:Dom34-Hbs1 complex"/>
    <property type="evidence" value="ECO:0007669"/>
    <property type="project" value="UniProtKB-ARBA"/>
</dbReference>
<dbReference type="Gene3D" id="3.30.420.60">
    <property type="entry name" value="eRF1 domain 2"/>
    <property type="match status" value="1"/>
</dbReference>
<dbReference type="NCBIfam" id="TIGR00111">
    <property type="entry name" value="pelota"/>
    <property type="match status" value="1"/>
</dbReference>
<keyword evidence="8" id="KW-0469">Meiosis</keyword>
<evidence type="ECO:0000256" key="10">
    <source>
        <dbReference type="RuleBase" id="RU362019"/>
    </source>
</evidence>
<evidence type="ECO:0000313" key="13">
    <source>
        <dbReference type="EMBL" id="CCK73423.1"/>
    </source>
</evidence>
<comment type="function">
    <text evidence="10">Component of the Dom34-Hbs1 complex, a complex that recognizes stalled ribosomes and triggers the No-Go Decay (NGD) pathway (PubMed:20890290). In the Dom34-Hbs1 complex, dom34 recognizes ribosomes stalled at the 3' end of an mRNA and engages stalled ribosomes by destabilizing mRNA in the mRNA channel. Following ribosome-binding, the Dom34-Hbs1 complex promotes the disassembly of stalled ribosomes, followed by degradation of damaged mRNAs as part of the NGD pathway.</text>
</comment>
<dbReference type="Pfam" id="PF03464">
    <property type="entry name" value="eRF1_2"/>
    <property type="match status" value="1"/>
</dbReference>
<feature type="domain" description="eRF1/Pelota-like N-terminal" evidence="12">
    <location>
        <begin position="1"/>
        <end position="134"/>
    </location>
</feature>
<dbReference type="Pfam" id="PF26356">
    <property type="entry name" value="Pelota_N"/>
    <property type="match status" value="1"/>
</dbReference>
<dbReference type="Pfam" id="PF03465">
    <property type="entry name" value="eRF1_3"/>
    <property type="match status" value="1"/>
</dbReference>
<dbReference type="Gene3D" id="2.30.30.870">
    <property type="entry name" value="Pelota, domain A"/>
    <property type="match status" value="1"/>
</dbReference>
<dbReference type="KEGG" id="ndi:NDAI_0G04380"/>
<dbReference type="OMA" id="LKMIILC"/>
<evidence type="ECO:0000256" key="11">
    <source>
        <dbReference type="SAM" id="MobiDB-lite"/>
    </source>
</evidence>
<dbReference type="FunFam" id="3.30.420.60:FF:000004">
    <property type="entry name" value="Protein DOM34 homolog"/>
    <property type="match status" value="1"/>
</dbReference>
<keyword evidence="7" id="KW-0498">Mitosis</keyword>
<dbReference type="GO" id="GO:0070481">
    <property type="term" value="P:nuclear-transcribed mRNA catabolic process, non-stop decay"/>
    <property type="evidence" value="ECO:0007669"/>
    <property type="project" value="InterPro"/>
</dbReference>
<keyword evidence="5" id="KW-0132">Cell division</keyword>
<name>J7SAZ5_NAUDC</name>
<dbReference type="GO" id="GO:0071025">
    <property type="term" value="P:RNA surveillance"/>
    <property type="evidence" value="ECO:0007669"/>
    <property type="project" value="InterPro"/>
</dbReference>
<dbReference type="SMART" id="SM01194">
    <property type="entry name" value="eRF1_1"/>
    <property type="match status" value="1"/>
</dbReference>
<dbReference type="InterPro" id="IPR058547">
    <property type="entry name" value="Pelota_N"/>
</dbReference>
<sequence length="409" mass="46648">MKVVSINKGVTEKAPTVITLVPENKEDLFTVYQIVDKDDEVIFKKLFTSKNEDAKKNNTDLVNLKLKILSNEFDMRDEYLRYKGITVIDQTGVANIDIPIGKFLSFNIVYTHPITIYKHHFNKYAEKLLKEACAEENKSDTAAVVLQEGISHVCLLTSSSTIMKQKIEFTMPKKKSATDIAKFDVKTESFYKATYEAMKKNFDFDELKMIILCSPGFYAKTLLEKVLKYAEEEQNNSILDNQMIFFVAHCSTGYLQGISEVLKNPEYASKLEDTKFSKFAVIMDGFLKHLDDDDDRAWYGRREIFRACSMNAIETLLITDTKLRSDNIATREKYLDLLDDVEKDGGKVAIFSTLHTTGEELDRLSGLACILKYPIANLDEGFDSEDEGDNEEEDNEAKKQKLKEIETSA</sequence>
<dbReference type="InterPro" id="IPR042226">
    <property type="entry name" value="eFR1_2_sf"/>
</dbReference>
<dbReference type="GO" id="GO:0046872">
    <property type="term" value="F:metal ion binding"/>
    <property type="evidence" value="ECO:0007669"/>
    <property type="project" value="UniProtKB-KW"/>
</dbReference>
<dbReference type="GO" id="GO:0051321">
    <property type="term" value="P:meiotic cell cycle"/>
    <property type="evidence" value="ECO:0007669"/>
    <property type="project" value="UniProtKB-KW"/>
</dbReference>
<dbReference type="HOGENOM" id="CLU_023334_3_1_1"/>
<keyword evidence="4 10" id="KW-0963">Cytoplasm</keyword>
<dbReference type="PANTHER" id="PTHR10853">
    <property type="entry name" value="PELOTA"/>
    <property type="match status" value="1"/>
</dbReference>
<dbReference type="RefSeq" id="XP_003980099.1">
    <property type="nucleotide sequence ID" value="XM_003980050.1"/>
</dbReference>
<dbReference type="GeneID" id="13926903"/>
<keyword evidence="6 10" id="KW-0479">Metal-binding</keyword>
<keyword evidence="9" id="KW-0131">Cell cycle</keyword>
<evidence type="ECO:0000256" key="7">
    <source>
        <dbReference type="ARBA" id="ARBA00022776"/>
    </source>
</evidence>
<proteinExistence type="inferred from homology"/>
<evidence type="ECO:0000256" key="6">
    <source>
        <dbReference type="ARBA" id="ARBA00022723"/>
    </source>
</evidence>